<name>A0A2N3LMT9_9BACI</name>
<evidence type="ECO:0000256" key="1">
    <source>
        <dbReference type="ARBA" id="ARBA00004370"/>
    </source>
</evidence>
<keyword evidence="9" id="KW-1185">Reference proteome</keyword>
<gene>
    <name evidence="8" type="ORF">CWO92_05655</name>
</gene>
<proteinExistence type="predicted"/>
<dbReference type="RefSeq" id="WP_101353230.1">
    <property type="nucleotide sequence ID" value="NZ_PIQO01000003.1"/>
</dbReference>
<evidence type="ECO:0000259" key="7">
    <source>
        <dbReference type="Pfam" id="PF00350"/>
    </source>
</evidence>
<sequence length="1203" mass="139390">MIKTKTIEIGNTTEAINQLVSLYERFKENGDSERVEKSEKLLKKINNHDFIIAFCGHFSAGKSTMINTLLGEKLLPSSPIPTSANLVKIHKTATDYAKVFYKDEAPYLFEAPYNFQTVKEFCKNGNVTEIEIGKKQTDLPDQVIIMDTPGVDSTDDAHRISTESAIHLADIVFYVMDYNHVQSELNFLYTKELLQHGVELYLIINQIDKHKDEELSFADFKRSVEESFSAWNVHPNGIFYTTLKDGKNDHNEYVKVKSLVNEVLEQKESRLSSSIQSAVNLLIQEHFKWLEEQEEEKAANDKEFLKDLSINEKQSLLAKEQNLHEKMKELDAQLESWSKSFDEERTKILKNAYLMPFEIRELAKAYVESAQPDFKMGLLFSKKKTEEERVKRLEEFFKQLNTQVESGLVWHTREFAGRILKTAKLENDELQLAAQNLSIHFETSLLKDLVRKGARMSGEYVLHYCEEVADSLKKLAHQELEKFKLNVQQQLEYVIQNERDTLSGEWSNVKKYTDAIRRLRELSVMRNVKEEKVYTPIADVREIYQDIQQEWKKEETVFRVYDKEQGKEKTSEKVQQKISTTLDDTKIGEEDSYSAELIVPKLQQTADLLKNKPGFARITDHILSKKARIENKQFTIALFGAFSAGKSSFANALIGEKVLPVSPNPTTAAINRICPPTQEHLHGTAVIHLKSKIHLLDDIQKSLKEFNAVCESLDEAGSIISQIHETKEARQKIHLSFLHAFLKGYEVYQDKLGQDIMVGLEEFKGFVANESQSCFVESIDLYFDSELTRQGITLVDTPGADSINARHTGVAFEYIKNSDAVLFVTYYNHAFSKADREFLIQLGRVKDAFELDKMFFIVNAIDLADSEEELNDVKSYVHDQLTQYGIRFPKLFGVSSLLALQKEKQDSGIVEFKKSFEAFLSNDLMRMSIQAAYNEVQRAIKMIDQLIETALESQEEKENRRKQLVLNQEKIEEQLKQSKPTIILTKLKQELQELLFYVNQRTFYRFSDFFKESFNPATLQNNEKSSLNKALSELLESLGYDFAQEMRATSLRIENYLKDLFQKRLDQFKEQIAKFQSTITVSDYEIGSIPTLEFPSAFINIDRTQLEKTFKYFKNAKSFFEKNEKKLMEEELQQLLKPLADLYLEEQKLRLEEYFNPFVEQEFTGLLHHIHEDINEQFKAMLAVLHEKIDLEEWTAIREKLAK</sequence>
<keyword evidence="5" id="KW-0472">Membrane</keyword>
<evidence type="ECO:0000256" key="4">
    <source>
        <dbReference type="ARBA" id="ARBA00023134"/>
    </source>
</evidence>
<protein>
    <submittedName>
        <fullName evidence="8">Dynamin</fullName>
    </submittedName>
</protein>
<dbReference type="Pfam" id="PF00350">
    <property type="entry name" value="Dynamin_N"/>
    <property type="match status" value="2"/>
</dbReference>
<dbReference type="GO" id="GO:0005525">
    <property type="term" value="F:GTP binding"/>
    <property type="evidence" value="ECO:0007669"/>
    <property type="project" value="UniProtKB-KW"/>
</dbReference>
<feature type="coiled-coil region" evidence="6">
    <location>
        <begin position="310"/>
        <end position="347"/>
    </location>
</feature>
<keyword evidence="3" id="KW-0378">Hydrolase</keyword>
<evidence type="ECO:0000256" key="5">
    <source>
        <dbReference type="ARBA" id="ARBA00023136"/>
    </source>
</evidence>
<dbReference type="InterPro" id="IPR045063">
    <property type="entry name" value="Dynamin_N"/>
</dbReference>
<feature type="coiled-coil region" evidence="6">
    <location>
        <begin position="929"/>
        <end position="974"/>
    </location>
</feature>
<dbReference type="Proteomes" id="UP000233440">
    <property type="component" value="Unassembled WGS sequence"/>
</dbReference>
<evidence type="ECO:0000256" key="2">
    <source>
        <dbReference type="ARBA" id="ARBA00022741"/>
    </source>
</evidence>
<keyword evidence="2" id="KW-0547">Nucleotide-binding</keyword>
<organism evidence="8 9">
    <name type="scientific">Heyndrickxia camelliae</name>
    <dbReference type="NCBI Taxonomy" id="1707093"/>
    <lineage>
        <taxon>Bacteria</taxon>
        <taxon>Bacillati</taxon>
        <taxon>Bacillota</taxon>
        <taxon>Bacilli</taxon>
        <taxon>Bacillales</taxon>
        <taxon>Bacillaceae</taxon>
        <taxon>Heyndrickxia</taxon>
    </lineage>
</organism>
<reference evidence="8 9" key="1">
    <citation type="submission" date="2017-11" db="EMBL/GenBank/DDBJ databases">
        <title>Bacillus camelliae sp. nov., isolated from pu'er tea.</title>
        <authorList>
            <person name="Niu L."/>
        </authorList>
    </citation>
    <scope>NUCLEOTIDE SEQUENCE [LARGE SCALE GENOMIC DNA]</scope>
    <source>
        <strain evidence="8 9">7578-1</strain>
    </source>
</reference>
<feature type="domain" description="Dynamin N-terminal" evidence="7">
    <location>
        <begin position="636"/>
        <end position="859"/>
    </location>
</feature>
<keyword evidence="6" id="KW-0175">Coiled coil</keyword>
<keyword evidence="4" id="KW-0342">GTP-binding</keyword>
<comment type="subcellular location">
    <subcellularLocation>
        <location evidence="1">Membrane</location>
    </subcellularLocation>
</comment>
<dbReference type="AlphaFoldDB" id="A0A2N3LMT9"/>
<evidence type="ECO:0000313" key="8">
    <source>
        <dbReference type="EMBL" id="PKR85859.1"/>
    </source>
</evidence>
<evidence type="ECO:0000256" key="3">
    <source>
        <dbReference type="ARBA" id="ARBA00022801"/>
    </source>
</evidence>
<dbReference type="GO" id="GO:0016020">
    <property type="term" value="C:membrane"/>
    <property type="evidence" value="ECO:0007669"/>
    <property type="project" value="UniProtKB-SubCell"/>
</dbReference>
<evidence type="ECO:0000313" key="9">
    <source>
        <dbReference type="Proteomes" id="UP000233440"/>
    </source>
</evidence>
<feature type="coiled-coil region" evidence="6">
    <location>
        <begin position="383"/>
        <end position="440"/>
    </location>
</feature>
<dbReference type="SUPFAM" id="SSF52540">
    <property type="entry name" value="P-loop containing nucleoside triphosphate hydrolases"/>
    <property type="match status" value="2"/>
</dbReference>
<dbReference type="OrthoDB" id="5477114at2"/>
<dbReference type="InterPro" id="IPR027094">
    <property type="entry name" value="Mitofusin_fam"/>
</dbReference>
<dbReference type="EMBL" id="PIQO01000003">
    <property type="protein sequence ID" value="PKR85859.1"/>
    <property type="molecule type" value="Genomic_DNA"/>
</dbReference>
<evidence type="ECO:0000256" key="6">
    <source>
        <dbReference type="SAM" id="Coils"/>
    </source>
</evidence>
<comment type="caution">
    <text evidence="8">The sequence shown here is derived from an EMBL/GenBank/DDBJ whole genome shotgun (WGS) entry which is preliminary data.</text>
</comment>
<dbReference type="PANTHER" id="PTHR10465">
    <property type="entry name" value="TRANSMEMBRANE GTPASE FZO1"/>
    <property type="match status" value="1"/>
</dbReference>
<dbReference type="Gene3D" id="3.40.50.300">
    <property type="entry name" value="P-loop containing nucleotide triphosphate hydrolases"/>
    <property type="match status" value="2"/>
</dbReference>
<dbReference type="GO" id="GO:0003924">
    <property type="term" value="F:GTPase activity"/>
    <property type="evidence" value="ECO:0007669"/>
    <property type="project" value="InterPro"/>
</dbReference>
<dbReference type="InterPro" id="IPR027417">
    <property type="entry name" value="P-loop_NTPase"/>
</dbReference>
<dbReference type="PANTHER" id="PTHR10465:SF0">
    <property type="entry name" value="SARCALUMENIN"/>
    <property type="match status" value="1"/>
</dbReference>
<feature type="domain" description="Dynamin N-terminal" evidence="7">
    <location>
        <begin position="52"/>
        <end position="206"/>
    </location>
</feature>
<dbReference type="CDD" id="cd09912">
    <property type="entry name" value="DLP_2"/>
    <property type="match status" value="2"/>
</dbReference>
<accession>A0A2N3LMT9</accession>